<feature type="transmembrane region" description="Helical" evidence="7">
    <location>
        <begin position="76"/>
        <end position="98"/>
    </location>
</feature>
<dbReference type="AlphaFoldDB" id="A0A8J8MJD1"/>
<dbReference type="InterPro" id="IPR000515">
    <property type="entry name" value="MetI-like"/>
</dbReference>
<dbReference type="PANTHER" id="PTHR43744">
    <property type="entry name" value="ABC TRANSPORTER PERMEASE PROTEIN MG189-RELATED-RELATED"/>
    <property type="match status" value="1"/>
</dbReference>
<keyword evidence="5 7" id="KW-1133">Transmembrane helix</keyword>
<proteinExistence type="inferred from homology"/>
<evidence type="ECO:0000256" key="2">
    <source>
        <dbReference type="ARBA" id="ARBA00022448"/>
    </source>
</evidence>
<keyword evidence="3" id="KW-1003">Cell membrane</keyword>
<evidence type="ECO:0000313" key="9">
    <source>
        <dbReference type="EMBL" id="QUI22492.1"/>
    </source>
</evidence>
<keyword evidence="10" id="KW-1185">Reference proteome</keyword>
<dbReference type="RefSeq" id="WP_212697980.1">
    <property type="nucleotide sequence ID" value="NZ_CP058649.1"/>
</dbReference>
<dbReference type="Gene3D" id="1.10.3720.10">
    <property type="entry name" value="MetI-like"/>
    <property type="match status" value="1"/>
</dbReference>
<evidence type="ECO:0000256" key="5">
    <source>
        <dbReference type="ARBA" id="ARBA00022989"/>
    </source>
</evidence>
<evidence type="ECO:0000256" key="7">
    <source>
        <dbReference type="RuleBase" id="RU363032"/>
    </source>
</evidence>
<dbReference type="EMBL" id="CP058649">
    <property type="protein sequence ID" value="QUI22492.1"/>
    <property type="molecule type" value="Genomic_DNA"/>
</dbReference>
<dbReference type="PANTHER" id="PTHR43744:SF12">
    <property type="entry name" value="ABC TRANSPORTER PERMEASE PROTEIN MG189-RELATED"/>
    <property type="match status" value="1"/>
</dbReference>
<dbReference type="CDD" id="cd06261">
    <property type="entry name" value="TM_PBP2"/>
    <property type="match status" value="1"/>
</dbReference>
<name>A0A8J8MJD1_9FIRM</name>
<feature type="transmembrane region" description="Helical" evidence="7">
    <location>
        <begin position="182"/>
        <end position="201"/>
    </location>
</feature>
<feature type="domain" description="ABC transmembrane type-1" evidence="8">
    <location>
        <begin position="72"/>
        <end position="262"/>
    </location>
</feature>
<dbReference type="GO" id="GO:0055085">
    <property type="term" value="P:transmembrane transport"/>
    <property type="evidence" value="ECO:0007669"/>
    <property type="project" value="InterPro"/>
</dbReference>
<dbReference type="PROSITE" id="PS50928">
    <property type="entry name" value="ABC_TM1"/>
    <property type="match status" value="1"/>
</dbReference>
<feature type="transmembrane region" description="Helical" evidence="7">
    <location>
        <begin position="107"/>
        <end position="130"/>
    </location>
</feature>
<comment type="subcellular location">
    <subcellularLocation>
        <location evidence="1 7">Cell membrane</location>
        <topology evidence="1 7">Multi-pass membrane protein</topology>
    </subcellularLocation>
</comment>
<feature type="transmembrane region" description="Helical" evidence="7">
    <location>
        <begin position="12"/>
        <end position="29"/>
    </location>
</feature>
<accession>A0A8J8MJD1</accession>
<reference evidence="9" key="1">
    <citation type="submission" date="2020-07" db="EMBL/GenBank/DDBJ databases">
        <title>Vallitalea pronyensis genome.</title>
        <authorList>
            <person name="Postec A."/>
        </authorList>
    </citation>
    <scope>NUCLEOTIDE SEQUENCE</scope>
    <source>
        <strain evidence="9">FatNI3</strain>
    </source>
</reference>
<dbReference type="GO" id="GO:0005886">
    <property type="term" value="C:plasma membrane"/>
    <property type="evidence" value="ECO:0007669"/>
    <property type="project" value="UniProtKB-SubCell"/>
</dbReference>
<organism evidence="9 10">
    <name type="scientific">Vallitalea pronyensis</name>
    <dbReference type="NCBI Taxonomy" id="1348613"/>
    <lineage>
        <taxon>Bacteria</taxon>
        <taxon>Bacillati</taxon>
        <taxon>Bacillota</taxon>
        <taxon>Clostridia</taxon>
        <taxon>Lachnospirales</taxon>
        <taxon>Vallitaleaceae</taxon>
        <taxon>Vallitalea</taxon>
    </lineage>
</organism>
<keyword evidence="4 7" id="KW-0812">Transmembrane</keyword>
<evidence type="ECO:0000256" key="1">
    <source>
        <dbReference type="ARBA" id="ARBA00004651"/>
    </source>
</evidence>
<comment type="similarity">
    <text evidence="7">Belongs to the binding-protein-dependent transport system permease family.</text>
</comment>
<keyword evidence="6 7" id="KW-0472">Membrane</keyword>
<protein>
    <submittedName>
        <fullName evidence="9">Carbohydrate ABC transporter permease</fullName>
    </submittedName>
</protein>
<sequence length="277" mass="31904">MNNKIRVRHIIFYIFLSVYSFIQIFPFYLKVVNSLQSKDFVPVLGQFYLWPEKINFGNYAVAWKTANLGRGYLNSLIYVTLYTAISAIIIVIVGYVIAKKKFKGRKFVFIVLISTMMVPGEILFIPNYLFLRDINWLNTFAALIVPGLVNTFGIFLAKQFFMTIPDSILESAHIDGASELRIIRNIIFPLSGPVIATYFIITYTNMWNEYIWPKIVLTQSKLYPVQLSLHTFEPTFKTQYDEILKSAGMIVTLIPVIIVFLIFQKKFVEGISLTGNK</sequence>
<keyword evidence="2 7" id="KW-0813">Transport</keyword>
<feature type="transmembrane region" description="Helical" evidence="7">
    <location>
        <begin position="243"/>
        <end position="263"/>
    </location>
</feature>
<evidence type="ECO:0000256" key="6">
    <source>
        <dbReference type="ARBA" id="ARBA00023136"/>
    </source>
</evidence>
<dbReference type="InterPro" id="IPR035906">
    <property type="entry name" value="MetI-like_sf"/>
</dbReference>
<gene>
    <name evidence="9" type="ORF">HZI73_09335</name>
</gene>
<evidence type="ECO:0000259" key="8">
    <source>
        <dbReference type="PROSITE" id="PS50928"/>
    </source>
</evidence>
<dbReference type="KEGG" id="vpy:HZI73_09335"/>
<dbReference type="Pfam" id="PF00528">
    <property type="entry name" value="BPD_transp_1"/>
    <property type="match status" value="1"/>
</dbReference>
<dbReference type="SUPFAM" id="SSF161098">
    <property type="entry name" value="MetI-like"/>
    <property type="match status" value="1"/>
</dbReference>
<evidence type="ECO:0000256" key="3">
    <source>
        <dbReference type="ARBA" id="ARBA00022475"/>
    </source>
</evidence>
<dbReference type="Proteomes" id="UP000683246">
    <property type="component" value="Chromosome"/>
</dbReference>
<evidence type="ECO:0000256" key="4">
    <source>
        <dbReference type="ARBA" id="ARBA00022692"/>
    </source>
</evidence>
<evidence type="ECO:0000313" key="10">
    <source>
        <dbReference type="Proteomes" id="UP000683246"/>
    </source>
</evidence>
<feature type="transmembrane region" description="Helical" evidence="7">
    <location>
        <begin position="136"/>
        <end position="161"/>
    </location>
</feature>